<dbReference type="EMBL" id="NOZQ01000100">
    <property type="protein sequence ID" value="OYD15827.1"/>
    <property type="molecule type" value="Genomic_DNA"/>
</dbReference>
<proteinExistence type="inferred from homology"/>
<evidence type="ECO:0000256" key="12">
    <source>
        <dbReference type="ARBA" id="ARBA00032624"/>
    </source>
</evidence>
<evidence type="ECO:0000256" key="11">
    <source>
        <dbReference type="ARBA" id="ARBA00025153"/>
    </source>
</evidence>
<dbReference type="GO" id="GO:0052856">
    <property type="term" value="F:NAD(P)HX epimerase activity"/>
    <property type="evidence" value="ECO:0007669"/>
    <property type="project" value="TreeGrafter"/>
</dbReference>
<dbReference type="InterPro" id="IPR004443">
    <property type="entry name" value="YjeF_N_dom"/>
</dbReference>
<evidence type="ECO:0000256" key="4">
    <source>
        <dbReference type="ARBA" id="ARBA00013129"/>
    </source>
</evidence>
<evidence type="ECO:0000256" key="9">
    <source>
        <dbReference type="ARBA" id="ARBA00023027"/>
    </source>
</evidence>
<sequence>MKLVKPDEMRKIDKKTIEEMGIPGIVLMENAGKGTVDEMEKEFGSFVSKMIVVVCGKGNNGGDGFVIARWLIKKGADVCVFLIGKKDDVRGDAHINLNILSGMDIEVREIIDDGTLSPFRESLKDAYIAVDAIFGTGFKGEIGGITAHVINLINEKGIPVVSVDVPSGVDCENGDVGSVCVNATLTCTMCLPKRGLYLYPGKMHCGKLRVTDIGAPPSLFDEATVELIDISLASSILPQRPPYGHKGTFGKVLVLAGSPGFTGAAALTSLSALRCGAGLVYLGIPQSLNPILETKATEVVTIPLPETQSHTIGSSAMDVLNLYFKG</sequence>
<organism evidence="17 18">
    <name type="scientific">candidate division WOR-3 bacterium JGI_Cruoil_03_44_89</name>
    <dbReference type="NCBI Taxonomy" id="1973748"/>
    <lineage>
        <taxon>Bacteria</taxon>
        <taxon>Bacteria division WOR-3</taxon>
    </lineage>
</organism>
<evidence type="ECO:0000256" key="13">
    <source>
        <dbReference type="ARBA" id="ARBA00048238"/>
    </source>
</evidence>
<dbReference type="InterPro" id="IPR000631">
    <property type="entry name" value="CARKD"/>
</dbReference>
<dbReference type="PROSITE" id="PS51383">
    <property type="entry name" value="YJEF_C_3"/>
    <property type="match status" value="1"/>
</dbReference>
<evidence type="ECO:0000259" key="16">
    <source>
        <dbReference type="PROSITE" id="PS51385"/>
    </source>
</evidence>
<evidence type="ECO:0000256" key="2">
    <source>
        <dbReference type="ARBA" id="ARBA00006001"/>
    </source>
</evidence>
<evidence type="ECO:0000256" key="8">
    <source>
        <dbReference type="ARBA" id="ARBA00022857"/>
    </source>
</evidence>
<comment type="function">
    <text evidence="11">Bifunctional enzyme that catalyzes the epimerization of the S- and R-forms of NAD(P)HX and the dehydration of the S-form of NAD(P)HX at the expense of ADP, which is converted to AMP. This allows the repair of both epimers of NAD(P)HX, a damaged form of NAD(P)H that is a result of enzymatic or heat-dependent hydration.</text>
</comment>
<dbReference type="Pfam" id="PF03853">
    <property type="entry name" value="YjeF_N"/>
    <property type="match status" value="1"/>
</dbReference>
<accession>A0A235BVP6</accession>
<keyword evidence="6" id="KW-0547">Nucleotide-binding</keyword>
<feature type="domain" description="YjeF N-terminal" evidence="16">
    <location>
        <begin position="9"/>
        <end position="221"/>
    </location>
</feature>
<comment type="cofactor">
    <cofactor evidence="1">
        <name>K(+)</name>
        <dbReference type="ChEBI" id="CHEBI:29103"/>
    </cofactor>
</comment>
<evidence type="ECO:0000256" key="7">
    <source>
        <dbReference type="ARBA" id="ARBA00022840"/>
    </source>
</evidence>
<dbReference type="EC" id="4.2.1.136" evidence="4"/>
<comment type="catalytic activity">
    <reaction evidence="13">
        <text>(6S)-NADHX + ADP = AMP + phosphate + NADH + H(+)</text>
        <dbReference type="Rhea" id="RHEA:32223"/>
        <dbReference type="ChEBI" id="CHEBI:15378"/>
        <dbReference type="ChEBI" id="CHEBI:43474"/>
        <dbReference type="ChEBI" id="CHEBI:57945"/>
        <dbReference type="ChEBI" id="CHEBI:64074"/>
        <dbReference type="ChEBI" id="CHEBI:456215"/>
        <dbReference type="ChEBI" id="CHEBI:456216"/>
        <dbReference type="EC" id="4.2.1.136"/>
    </reaction>
</comment>
<comment type="catalytic activity">
    <reaction evidence="14">
        <text>(6S)-NADPHX + ADP = AMP + phosphate + NADPH + H(+)</text>
        <dbReference type="Rhea" id="RHEA:32235"/>
        <dbReference type="ChEBI" id="CHEBI:15378"/>
        <dbReference type="ChEBI" id="CHEBI:43474"/>
        <dbReference type="ChEBI" id="CHEBI:57783"/>
        <dbReference type="ChEBI" id="CHEBI:64076"/>
        <dbReference type="ChEBI" id="CHEBI:456215"/>
        <dbReference type="ChEBI" id="CHEBI:456216"/>
        <dbReference type="EC" id="4.2.1.136"/>
    </reaction>
</comment>
<dbReference type="InterPro" id="IPR029056">
    <property type="entry name" value="Ribokinase-like"/>
</dbReference>
<dbReference type="GO" id="GO:0110051">
    <property type="term" value="P:metabolite repair"/>
    <property type="evidence" value="ECO:0007669"/>
    <property type="project" value="TreeGrafter"/>
</dbReference>
<dbReference type="Proteomes" id="UP000215215">
    <property type="component" value="Unassembled WGS sequence"/>
</dbReference>
<dbReference type="Gene3D" id="3.40.50.10260">
    <property type="entry name" value="YjeF N-terminal domain"/>
    <property type="match status" value="1"/>
</dbReference>
<dbReference type="InterPro" id="IPR036652">
    <property type="entry name" value="YjeF_N_dom_sf"/>
</dbReference>
<dbReference type="NCBIfam" id="TIGR00197">
    <property type="entry name" value="yjeF_nterm"/>
    <property type="match status" value="1"/>
</dbReference>
<dbReference type="HAMAP" id="MF_01966">
    <property type="entry name" value="NADHX_epimerase"/>
    <property type="match status" value="1"/>
</dbReference>
<evidence type="ECO:0000256" key="6">
    <source>
        <dbReference type="ARBA" id="ARBA00022741"/>
    </source>
</evidence>
<evidence type="ECO:0000313" key="17">
    <source>
        <dbReference type="EMBL" id="OYD15827.1"/>
    </source>
</evidence>
<dbReference type="PANTHER" id="PTHR12592">
    <property type="entry name" value="ATP-DEPENDENT (S)-NAD(P)H-HYDRATE DEHYDRATASE FAMILY MEMBER"/>
    <property type="match status" value="1"/>
</dbReference>
<keyword evidence="8" id="KW-0521">NADP</keyword>
<dbReference type="Pfam" id="PF01256">
    <property type="entry name" value="Carb_kinase"/>
    <property type="match status" value="1"/>
</dbReference>
<dbReference type="PANTHER" id="PTHR12592:SF0">
    <property type="entry name" value="ATP-DEPENDENT (S)-NAD(P)H-HYDRATE DEHYDRATASE"/>
    <property type="match status" value="1"/>
</dbReference>
<dbReference type="SUPFAM" id="SSF64153">
    <property type="entry name" value="YjeF N-terminal domain-like"/>
    <property type="match status" value="1"/>
</dbReference>
<dbReference type="AlphaFoldDB" id="A0A235BVP6"/>
<dbReference type="PROSITE" id="PS51385">
    <property type="entry name" value="YJEF_N"/>
    <property type="match status" value="1"/>
</dbReference>
<dbReference type="SUPFAM" id="SSF53613">
    <property type="entry name" value="Ribokinase-like"/>
    <property type="match status" value="1"/>
</dbReference>
<comment type="similarity">
    <text evidence="2">In the N-terminal section; belongs to the NnrE/AIBP family.</text>
</comment>
<dbReference type="GO" id="GO:0052855">
    <property type="term" value="F:ADP-dependent NAD(P)H-hydrate dehydratase activity"/>
    <property type="evidence" value="ECO:0007669"/>
    <property type="project" value="UniProtKB-EC"/>
</dbReference>
<feature type="domain" description="YjeF C-terminal" evidence="15">
    <location>
        <begin position="229"/>
        <end position="326"/>
    </location>
</feature>
<comment type="caution">
    <text evidence="17">The sequence shown here is derived from an EMBL/GenBank/DDBJ whole genome shotgun (WGS) entry which is preliminary data.</text>
</comment>
<evidence type="ECO:0000259" key="15">
    <source>
        <dbReference type="PROSITE" id="PS51383"/>
    </source>
</evidence>
<dbReference type="Gene3D" id="3.40.1190.20">
    <property type="match status" value="1"/>
</dbReference>
<evidence type="ECO:0000256" key="5">
    <source>
        <dbReference type="ARBA" id="ARBA00018591"/>
    </source>
</evidence>
<evidence type="ECO:0000256" key="3">
    <source>
        <dbReference type="ARBA" id="ARBA00009524"/>
    </source>
</evidence>
<keyword evidence="7" id="KW-0067">ATP-binding</keyword>
<feature type="non-terminal residue" evidence="17">
    <location>
        <position position="326"/>
    </location>
</feature>
<keyword evidence="10" id="KW-0456">Lyase</keyword>
<name>A0A235BVP6_UNCW3</name>
<dbReference type="GO" id="GO:0005524">
    <property type="term" value="F:ATP binding"/>
    <property type="evidence" value="ECO:0007669"/>
    <property type="project" value="UniProtKB-KW"/>
</dbReference>
<protein>
    <recommendedName>
        <fullName evidence="5">Bifunctional NAD(P)H-hydrate repair enzyme Nnr</fullName>
        <ecNumber evidence="4">4.2.1.136</ecNumber>
    </recommendedName>
    <alternativeName>
        <fullName evidence="12">Nicotinamide nucleotide repair protein</fullName>
    </alternativeName>
</protein>
<evidence type="ECO:0000256" key="1">
    <source>
        <dbReference type="ARBA" id="ARBA00001958"/>
    </source>
</evidence>
<evidence type="ECO:0000313" key="18">
    <source>
        <dbReference type="Proteomes" id="UP000215215"/>
    </source>
</evidence>
<evidence type="ECO:0000256" key="14">
    <source>
        <dbReference type="ARBA" id="ARBA00049209"/>
    </source>
</evidence>
<keyword evidence="9" id="KW-0520">NAD</keyword>
<gene>
    <name evidence="17" type="ORF">CH333_04805</name>
</gene>
<comment type="similarity">
    <text evidence="3">In the C-terminal section; belongs to the NnrD/CARKD family.</text>
</comment>
<reference evidence="17 18" key="1">
    <citation type="submission" date="2017-07" db="EMBL/GenBank/DDBJ databases">
        <title>Recovery of genomes from metagenomes via a dereplication, aggregation, and scoring strategy.</title>
        <authorList>
            <person name="Sieber C.M."/>
            <person name="Probst A.J."/>
            <person name="Sharrar A."/>
            <person name="Thomas B.C."/>
            <person name="Hess M."/>
            <person name="Tringe S.G."/>
            <person name="Banfield J.F."/>
        </authorList>
    </citation>
    <scope>NUCLEOTIDE SEQUENCE [LARGE SCALE GENOMIC DNA]</scope>
    <source>
        <strain evidence="17">JGI_Cruoil_03_44_89</strain>
    </source>
</reference>
<evidence type="ECO:0000256" key="10">
    <source>
        <dbReference type="ARBA" id="ARBA00023239"/>
    </source>
</evidence>